<name>A0A914A8V2_PATMI</name>
<dbReference type="InterPro" id="IPR036047">
    <property type="entry name" value="F-box-like_dom_sf"/>
</dbReference>
<reference evidence="2" key="1">
    <citation type="submission" date="2022-11" db="UniProtKB">
        <authorList>
            <consortium name="EnsemblMetazoa"/>
        </authorList>
    </citation>
    <scope>IDENTIFICATION</scope>
</reference>
<dbReference type="SUPFAM" id="SSF52047">
    <property type="entry name" value="RNI-like"/>
    <property type="match status" value="1"/>
</dbReference>
<dbReference type="PANTHER" id="PTHR20872">
    <property type="match status" value="1"/>
</dbReference>
<keyword evidence="3" id="KW-1185">Reference proteome</keyword>
<dbReference type="EnsemblMetazoa" id="XM_038203911.1">
    <property type="protein sequence ID" value="XP_038059839.1"/>
    <property type="gene ID" value="LOC119730858"/>
</dbReference>
<dbReference type="OrthoDB" id="6421103at2759"/>
<dbReference type="Proteomes" id="UP000887568">
    <property type="component" value="Unplaced"/>
</dbReference>
<dbReference type="GeneID" id="119730858"/>
<feature type="region of interest" description="Disordered" evidence="1">
    <location>
        <begin position="15"/>
        <end position="34"/>
    </location>
</feature>
<dbReference type="AlphaFoldDB" id="A0A914A8V2"/>
<evidence type="ECO:0000313" key="3">
    <source>
        <dbReference type="Proteomes" id="UP000887568"/>
    </source>
</evidence>
<dbReference type="PANTHER" id="PTHR20872:SF1">
    <property type="entry name" value="F-BOX DOMAIN-CONTAINING PROTEIN"/>
    <property type="match status" value="1"/>
</dbReference>
<evidence type="ECO:0000313" key="2">
    <source>
        <dbReference type="EnsemblMetazoa" id="XP_038059839.1"/>
    </source>
</evidence>
<dbReference type="Gene3D" id="1.20.1280.50">
    <property type="match status" value="1"/>
</dbReference>
<dbReference type="CTD" id="162517"/>
<protein>
    <recommendedName>
        <fullName evidence="4">F-box domain-containing protein</fullName>
    </recommendedName>
</protein>
<dbReference type="InterPro" id="IPR032675">
    <property type="entry name" value="LRR_dom_sf"/>
</dbReference>
<organism evidence="2 3">
    <name type="scientific">Patiria miniata</name>
    <name type="common">Bat star</name>
    <name type="synonym">Asterina miniata</name>
    <dbReference type="NCBI Taxonomy" id="46514"/>
    <lineage>
        <taxon>Eukaryota</taxon>
        <taxon>Metazoa</taxon>
        <taxon>Echinodermata</taxon>
        <taxon>Eleutherozoa</taxon>
        <taxon>Asterozoa</taxon>
        <taxon>Asteroidea</taxon>
        <taxon>Valvatacea</taxon>
        <taxon>Valvatida</taxon>
        <taxon>Asterinidae</taxon>
        <taxon>Patiria</taxon>
    </lineage>
</organism>
<sequence length="492" mass="56052">MGEPVSGVELELAVPGTSQDHPGSFGSEAGPSTECLVSQPQEQVDWSLLPDVATTMIAAYLLPWQRGYMAMTCNNWNRAIMKSPHLWRTKDFRIHGNWRDSHHLSYVKSVGRHLKRVYCSFGFRSHRYPRRMQKLFTALLAELYRSGPVQLLDLHVTSLQFNRNFQTPECDRARKGILKSLNRFLRRQTILQTLDLSEDMLRVDEGVALLSSVSECSSASLKMLYIDETFQQGAGVNADRSFVRIMGRFTKLVEVTVNYSCLSAELLSRLAASCSSTLEVLSITTHRHDNHEHTINRDAWVDFCEASPGTRVTLSMSGIVRMAAVYRILTPGMPLVSLRTFGHNDGGFHPDRTLRHLSRHFHHSIRKIVMDVGPVYHPYARGLDCLIRNCSKLENLQIHGRISWPALRDVFDFLDEAYIKKGLRPSLTYFRVVITTIGFGQEEALVMEEFRPMFDQHNLNYELVFDPMYPLPLGPLVPVGGEEQVDDVIEVW</sequence>
<proteinExistence type="predicted"/>
<dbReference type="RefSeq" id="XP_038059839.1">
    <property type="nucleotide sequence ID" value="XM_038203911.1"/>
</dbReference>
<dbReference type="Gene3D" id="3.80.10.10">
    <property type="entry name" value="Ribonuclease Inhibitor"/>
    <property type="match status" value="1"/>
</dbReference>
<accession>A0A914A8V2</accession>
<evidence type="ECO:0000256" key="1">
    <source>
        <dbReference type="SAM" id="MobiDB-lite"/>
    </source>
</evidence>
<evidence type="ECO:0008006" key="4">
    <source>
        <dbReference type="Google" id="ProtNLM"/>
    </source>
</evidence>
<dbReference type="OMA" id="ELVFDPM"/>
<dbReference type="SUPFAM" id="SSF81383">
    <property type="entry name" value="F-box domain"/>
    <property type="match status" value="1"/>
</dbReference>